<dbReference type="GO" id="GO:0032259">
    <property type="term" value="P:methylation"/>
    <property type="evidence" value="ECO:0007669"/>
    <property type="project" value="UniProtKB-KW"/>
</dbReference>
<evidence type="ECO:0000259" key="1">
    <source>
        <dbReference type="Pfam" id="PF08241"/>
    </source>
</evidence>
<organism evidence="2">
    <name type="scientific">Magnetococcus massalia (strain MO-1)</name>
    <dbReference type="NCBI Taxonomy" id="451514"/>
    <lineage>
        <taxon>Bacteria</taxon>
        <taxon>Pseudomonadati</taxon>
        <taxon>Pseudomonadota</taxon>
        <taxon>Magnetococcia</taxon>
        <taxon>Magnetococcales</taxon>
        <taxon>Magnetococcaceae</taxon>
        <taxon>Magnetococcus</taxon>
    </lineage>
</organism>
<dbReference type="GO" id="GO:0008757">
    <property type="term" value="F:S-adenosylmethionine-dependent methyltransferase activity"/>
    <property type="evidence" value="ECO:0007669"/>
    <property type="project" value="InterPro"/>
</dbReference>
<name>A0A1S7LNI5_MAGMO</name>
<dbReference type="AlphaFoldDB" id="A0A1S7LNI5"/>
<dbReference type="Gene3D" id="3.40.50.150">
    <property type="entry name" value="Vaccinia Virus protein VP39"/>
    <property type="match status" value="1"/>
</dbReference>
<sequence>MSSTVTAWLRHLYHKLPRPPSTNYHYRSFTINPYGSLPKGAVILDIGGKDVRGHYAFGSPPEGSQLICLDIMPGPGVDLVADAHDLAMLADGSVDLIIAVSALEHMEAPWRVVAEMERILKPGGMLYINTPFVFPFHGDPDDFYRFSHHGLAKLCGAFESLESGYNRGPASTTLHVLVHFLAIAFSFNRKLLYGVWVDLWSWLLFWIKYLDRFIATYQQAYVVHSGAFFIGRKKR</sequence>
<dbReference type="CDD" id="cd02440">
    <property type="entry name" value="AdoMet_MTases"/>
    <property type="match status" value="1"/>
</dbReference>
<dbReference type="InterPro" id="IPR029063">
    <property type="entry name" value="SAM-dependent_MTases_sf"/>
</dbReference>
<dbReference type="EMBL" id="LO017727">
    <property type="protein sequence ID" value="CRH07411.1"/>
    <property type="molecule type" value="Genomic_DNA"/>
</dbReference>
<reference evidence="2" key="1">
    <citation type="submission" date="2015-04" db="EMBL/GenBank/DDBJ databases">
        <authorList>
            <person name="Syromyatnikov M.Y."/>
            <person name="Popov V.N."/>
        </authorList>
    </citation>
    <scope>NUCLEOTIDE SEQUENCE</scope>
    <source>
        <strain evidence="2">MO-1</strain>
    </source>
</reference>
<proteinExistence type="predicted"/>
<dbReference type="Pfam" id="PF08241">
    <property type="entry name" value="Methyltransf_11"/>
    <property type="match status" value="1"/>
</dbReference>
<keyword evidence="2" id="KW-0489">Methyltransferase</keyword>
<evidence type="ECO:0000313" key="2">
    <source>
        <dbReference type="EMBL" id="CRH07411.1"/>
    </source>
</evidence>
<gene>
    <name evidence="2" type="ORF">MAGMO_3273</name>
</gene>
<dbReference type="SUPFAM" id="SSF53335">
    <property type="entry name" value="S-adenosyl-L-methionine-dependent methyltransferases"/>
    <property type="match status" value="1"/>
</dbReference>
<accession>A0A1S7LNI5</accession>
<feature type="domain" description="Methyltransferase type 11" evidence="1">
    <location>
        <begin position="79"/>
        <end position="128"/>
    </location>
</feature>
<keyword evidence="2" id="KW-0808">Transferase</keyword>
<protein>
    <submittedName>
        <fullName evidence="2">Putative methyltransferase type 11</fullName>
    </submittedName>
</protein>
<dbReference type="InterPro" id="IPR013216">
    <property type="entry name" value="Methyltransf_11"/>
</dbReference>